<name>A0A1I0WDN1_9ACTN</name>
<comment type="subcellular location">
    <subcellularLocation>
        <location evidence="1">Cell membrane</location>
        <topology evidence="1">Multi-pass membrane protein</topology>
    </subcellularLocation>
</comment>
<protein>
    <submittedName>
        <fullName evidence="9">Iron complex transport system permease protein</fullName>
    </submittedName>
</protein>
<evidence type="ECO:0000256" key="1">
    <source>
        <dbReference type="ARBA" id="ARBA00004651"/>
    </source>
</evidence>
<evidence type="ECO:0000256" key="6">
    <source>
        <dbReference type="ARBA" id="ARBA00022989"/>
    </source>
</evidence>
<dbReference type="InterPro" id="IPR000522">
    <property type="entry name" value="ABC_transptr_permease_BtuC"/>
</dbReference>
<gene>
    <name evidence="9" type="ORF">SAMN05192575_101921</name>
</gene>
<evidence type="ECO:0000256" key="2">
    <source>
        <dbReference type="ARBA" id="ARBA00007935"/>
    </source>
</evidence>
<dbReference type="SUPFAM" id="SSF81345">
    <property type="entry name" value="ABC transporter involved in vitamin B12 uptake, BtuC"/>
    <property type="match status" value="1"/>
</dbReference>
<dbReference type="Gene3D" id="1.10.3470.10">
    <property type="entry name" value="ABC transporter involved in vitamin B12 uptake, BtuC"/>
    <property type="match status" value="1"/>
</dbReference>
<accession>A0A1I0WDN1</accession>
<feature type="transmembrane region" description="Helical" evidence="8">
    <location>
        <begin position="36"/>
        <end position="58"/>
    </location>
</feature>
<organism evidence="9 10">
    <name type="scientific">Nocardioides alpinus</name>
    <dbReference type="NCBI Taxonomy" id="748909"/>
    <lineage>
        <taxon>Bacteria</taxon>
        <taxon>Bacillati</taxon>
        <taxon>Actinomycetota</taxon>
        <taxon>Actinomycetes</taxon>
        <taxon>Propionibacteriales</taxon>
        <taxon>Nocardioidaceae</taxon>
        <taxon>Nocardioides</taxon>
    </lineage>
</organism>
<dbReference type="STRING" id="748909.SAMN05192575_101921"/>
<evidence type="ECO:0000256" key="3">
    <source>
        <dbReference type="ARBA" id="ARBA00022448"/>
    </source>
</evidence>
<reference evidence="9" key="1">
    <citation type="submission" date="2016-10" db="EMBL/GenBank/DDBJ databases">
        <authorList>
            <person name="de Groot N.N."/>
        </authorList>
    </citation>
    <scope>NUCLEOTIDE SEQUENCE [LARGE SCALE GENOMIC DNA]</scope>
    <source>
        <strain evidence="9">CGMCC 1.10697</strain>
    </source>
</reference>
<dbReference type="GO" id="GO:0022857">
    <property type="term" value="F:transmembrane transporter activity"/>
    <property type="evidence" value="ECO:0007669"/>
    <property type="project" value="InterPro"/>
</dbReference>
<feature type="transmembrane region" description="Helical" evidence="8">
    <location>
        <begin position="118"/>
        <end position="138"/>
    </location>
</feature>
<dbReference type="AlphaFoldDB" id="A0A1I0WDN1"/>
<keyword evidence="7 8" id="KW-0472">Membrane</keyword>
<evidence type="ECO:0000256" key="5">
    <source>
        <dbReference type="ARBA" id="ARBA00022692"/>
    </source>
</evidence>
<evidence type="ECO:0000256" key="4">
    <source>
        <dbReference type="ARBA" id="ARBA00022475"/>
    </source>
</evidence>
<keyword evidence="6 8" id="KW-1133">Transmembrane helix</keyword>
<feature type="transmembrane region" description="Helical" evidence="8">
    <location>
        <begin position="259"/>
        <end position="285"/>
    </location>
</feature>
<keyword evidence="3" id="KW-0813">Transport</keyword>
<dbReference type="Pfam" id="PF01032">
    <property type="entry name" value="FecCD"/>
    <property type="match status" value="1"/>
</dbReference>
<feature type="transmembrane region" description="Helical" evidence="8">
    <location>
        <begin position="324"/>
        <end position="345"/>
    </location>
</feature>
<evidence type="ECO:0000313" key="9">
    <source>
        <dbReference type="EMBL" id="SFA86741.1"/>
    </source>
</evidence>
<dbReference type="Proteomes" id="UP000199113">
    <property type="component" value="Unassembled WGS sequence"/>
</dbReference>
<dbReference type="EMBL" id="FOKC01000001">
    <property type="protein sequence ID" value="SFA86741.1"/>
    <property type="molecule type" value="Genomic_DNA"/>
</dbReference>
<sequence length="358" mass="36693">MTQILDRRSATEPAAREAGDVVRRARRAPIRHHRRLVAGLVLAVVAAFAARVLLGDYTVTIPDFFRILGGEQIPGATYIVMESKLPRAVLAVLVGIAFGIGGAIFQTTLRNPLASPDIVGVSLGASAAAVSAVALAGWTGWSVSLAAVGGALAVALAVRSIAGDHGGFRLILAGIGLAAAMQSVIQYVFTRVDEWDVQLVLRWLTGSVNGVAWSTIGVLAAVLAVLLPATAWAARSLRVTELGDDTARGLGVGTGRTDLLMLLGTLLVAVGVAAAGPVAFVAFLAGPIARALNRGRTTLLAAGLVGAVIVLVGDYAGAYAFADLNLPVGVVTGAFGAPFLLWLLARGPLNGHRGRRAA</sequence>
<dbReference type="GO" id="GO:0005886">
    <property type="term" value="C:plasma membrane"/>
    <property type="evidence" value="ECO:0007669"/>
    <property type="project" value="UniProtKB-SubCell"/>
</dbReference>
<feature type="transmembrane region" description="Helical" evidence="8">
    <location>
        <begin position="297"/>
        <end position="318"/>
    </location>
</feature>
<evidence type="ECO:0000313" key="10">
    <source>
        <dbReference type="Proteomes" id="UP000199113"/>
    </source>
</evidence>
<dbReference type="InterPro" id="IPR037294">
    <property type="entry name" value="ABC_BtuC-like"/>
</dbReference>
<feature type="transmembrane region" description="Helical" evidence="8">
    <location>
        <begin position="168"/>
        <end position="189"/>
    </location>
</feature>
<keyword evidence="5 8" id="KW-0812">Transmembrane</keyword>
<dbReference type="CDD" id="cd06550">
    <property type="entry name" value="TM_ABC_iron-siderophores_like"/>
    <property type="match status" value="1"/>
</dbReference>
<proteinExistence type="inferred from homology"/>
<feature type="transmembrane region" description="Helical" evidence="8">
    <location>
        <begin position="210"/>
        <end position="234"/>
    </location>
</feature>
<dbReference type="PANTHER" id="PTHR30472:SF24">
    <property type="entry name" value="FERRIC ENTEROBACTIN TRANSPORT SYSTEM PERMEASE PROTEIN FEPG"/>
    <property type="match status" value="1"/>
</dbReference>
<feature type="transmembrane region" description="Helical" evidence="8">
    <location>
        <begin position="88"/>
        <end position="106"/>
    </location>
</feature>
<evidence type="ECO:0000256" key="7">
    <source>
        <dbReference type="ARBA" id="ARBA00023136"/>
    </source>
</evidence>
<evidence type="ECO:0000256" key="8">
    <source>
        <dbReference type="SAM" id="Phobius"/>
    </source>
</evidence>
<keyword evidence="4" id="KW-1003">Cell membrane</keyword>
<comment type="similarity">
    <text evidence="2">Belongs to the binding-protein-dependent transport system permease family. FecCD subfamily.</text>
</comment>
<dbReference type="RefSeq" id="WP_231263074.1">
    <property type="nucleotide sequence ID" value="NZ_FOKC01000001.1"/>
</dbReference>
<dbReference type="PANTHER" id="PTHR30472">
    <property type="entry name" value="FERRIC ENTEROBACTIN TRANSPORT SYSTEM PERMEASE PROTEIN"/>
    <property type="match status" value="1"/>
</dbReference>
<dbReference type="GO" id="GO:0033214">
    <property type="term" value="P:siderophore-iron import into cell"/>
    <property type="evidence" value="ECO:0007669"/>
    <property type="project" value="TreeGrafter"/>
</dbReference>